<evidence type="ECO:0000259" key="2">
    <source>
        <dbReference type="Pfam" id="PF20152"/>
    </source>
</evidence>
<reference evidence="3" key="1">
    <citation type="submission" date="2020-09" db="EMBL/GenBank/DDBJ databases">
        <title>Comparative genome analyses of four rice-infecting Rhizoctonia solani isolates reveal extensive enrichment of homogalacturonan modification genes.</title>
        <authorList>
            <person name="Lee D.-Y."/>
            <person name="Jeon J."/>
            <person name="Kim K.-T."/>
            <person name="Cheong K."/>
            <person name="Song H."/>
            <person name="Choi G."/>
            <person name="Ko J."/>
            <person name="Opiyo S.O."/>
            <person name="Zuo S."/>
            <person name="Madhav S."/>
            <person name="Lee Y.-H."/>
            <person name="Wang G.-L."/>
        </authorList>
    </citation>
    <scope>NUCLEOTIDE SEQUENCE</scope>
    <source>
        <strain evidence="4">AG1-IA B2</strain>
        <strain evidence="3">AG1-IA YN-7</strain>
    </source>
</reference>
<evidence type="ECO:0000256" key="1">
    <source>
        <dbReference type="SAM" id="MobiDB-lite"/>
    </source>
</evidence>
<evidence type="ECO:0000313" key="3">
    <source>
        <dbReference type="EMBL" id="KAF8685453.1"/>
    </source>
</evidence>
<dbReference type="AlphaFoldDB" id="A0A8H7LL63"/>
<evidence type="ECO:0000313" key="4">
    <source>
        <dbReference type="EMBL" id="KAF8754931.1"/>
    </source>
</evidence>
<dbReference type="Proteomes" id="UP000614334">
    <property type="component" value="Unassembled WGS sequence"/>
</dbReference>
<feature type="region of interest" description="Disordered" evidence="1">
    <location>
        <begin position="161"/>
        <end position="206"/>
    </location>
</feature>
<dbReference type="EMBL" id="JACYCC010000021">
    <property type="protein sequence ID" value="KAF8685453.1"/>
    <property type="molecule type" value="Genomic_DNA"/>
</dbReference>
<feature type="domain" description="DUF6534" evidence="2">
    <location>
        <begin position="53"/>
        <end position="107"/>
    </location>
</feature>
<dbReference type="Pfam" id="PF20152">
    <property type="entry name" value="DUF6534"/>
    <property type="match status" value="1"/>
</dbReference>
<dbReference type="Proteomes" id="UP000650582">
    <property type="component" value="Unassembled WGS sequence"/>
</dbReference>
<protein>
    <recommendedName>
        <fullName evidence="2">DUF6534 domain-containing protein</fullName>
    </recommendedName>
</protein>
<proteinExistence type="predicted"/>
<name>A0A8H7LL63_9AGAM</name>
<comment type="caution">
    <text evidence="3">The sequence shown here is derived from an EMBL/GenBank/DDBJ whole genome shotgun (WGS) entry which is preliminary data.</text>
</comment>
<gene>
    <name evidence="4" type="ORF">RHS01_05682</name>
    <name evidence="3" type="ORF">RHS04_00682</name>
</gene>
<dbReference type="PANTHER" id="PTHR40465">
    <property type="entry name" value="CHROMOSOME 1, WHOLE GENOME SHOTGUN SEQUENCE"/>
    <property type="match status" value="1"/>
</dbReference>
<feature type="compositionally biased region" description="Basic and acidic residues" evidence="1">
    <location>
        <begin position="166"/>
        <end position="199"/>
    </location>
</feature>
<accession>A0A8H7LL63</accession>
<dbReference type="PANTHER" id="PTHR40465:SF1">
    <property type="entry name" value="DUF6534 DOMAIN-CONTAINING PROTEIN"/>
    <property type="match status" value="1"/>
</dbReference>
<dbReference type="EMBL" id="JACYCF010000009">
    <property type="protein sequence ID" value="KAF8754931.1"/>
    <property type="molecule type" value="Genomic_DNA"/>
</dbReference>
<sequence>MAVQSFYGFRAWKVMKSNRLFAALMIILGLAACAGGIGSKVIFAHYDNIVYAMKITFESQLPPTLVAVALFCVYTTKNDSFFNIPLILMQCKIYGISLLHTLNVRESLAESNRGADVTPEGCAITSGALQQFDLESLTFAKPGLTTVIDRLPVHHRDTKLFPQAEPGHEQGAKRWQPDTDDEGSRSILTDDRMDDHEVQSKSVLTQ</sequence>
<organism evidence="3 5">
    <name type="scientific">Rhizoctonia solani</name>
    <dbReference type="NCBI Taxonomy" id="456999"/>
    <lineage>
        <taxon>Eukaryota</taxon>
        <taxon>Fungi</taxon>
        <taxon>Dikarya</taxon>
        <taxon>Basidiomycota</taxon>
        <taxon>Agaricomycotina</taxon>
        <taxon>Agaricomycetes</taxon>
        <taxon>Cantharellales</taxon>
        <taxon>Ceratobasidiaceae</taxon>
        <taxon>Rhizoctonia</taxon>
    </lineage>
</organism>
<evidence type="ECO:0000313" key="5">
    <source>
        <dbReference type="Proteomes" id="UP000650582"/>
    </source>
</evidence>
<dbReference type="InterPro" id="IPR045339">
    <property type="entry name" value="DUF6534"/>
</dbReference>